<evidence type="ECO:0000313" key="2">
    <source>
        <dbReference type="Proteomes" id="UP001320706"/>
    </source>
</evidence>
<gene>
    <name evidence="1" type="ORF">M8818_001630</name>
</gene>
<proteinExistence type="predicted"/>
<evidence type="ECO:0000313" key="1">
    <source>
        <dbReference type="EMBL" id="KAK8217377.1"/>
    </source>
</evidence>
<comment type="caution">
    <text evidence="1">The sequence shown here is derived from an EMBL/GenBank/DDBJ whole genome shotgun (WGS) entry which is preliminary data.</text>
</comment>
<reference evidence="1" key="1">
    <citation type="submission" date="2024-02" db="EMBL/GenBank/DDBJ databases">
        <title>Metagenome Assembled Genome of Zalaria obscura JY119.</title>
        <authorList>
            <person name="Vighnesh L."/>
            <person name="Jagadeeshwari U."/>
            <person name="Venkata Ramana C."/>
            <person name="Sasikala C."/>
        </authorList>
    </citation>
    <scope>NUCLEOTIDE SEQUENCE</scope>
    <source>
        <strain evidence="1">JY119</strain>
    </source>
</reference>
<sequence>MTAEPVSASFCRALPKVELHAHLSGSISRETLHQIWRQKKNEEPNLPLEDPLIGMPPGKMQVDIVSFFPLFDKYIYSLLNTASSIRSSTLSVLQDFADDGVACAEIRTTPRAVPSSNITKDDYVSIVLDTFAAFNAEQDKMHARLILSIDRRNTLQEAEHVVDLALKYADKGVVGVDLCGNPLRGDVSLFAPAFSRARRNGLAITLHFGEVAESGRTAELECLLSYQPARIGHVIHMAEDVKKEIQRRRLGLELCLSCNVLAKMTAGGIGEHHFGEWRRTECPIALSTDDVGIFESSLSNEYYLAAKHFDLSKSDLVQLCKSAASTIFGGEEEGTRLAKLLDAFVASLSAQ</sequence>
<dbReference type="EMBL" id="JAMKPW020000006">
    <property type="protein sequence ID" value="KAK8217377.1"/>
    <property type="molecule type" value="Genomic_DNA"/>
</dbReference>
<organism evidence="1 2">
    <name type="scientific">Zalaria obscura</name>
    <dbReference type="NCBI Taxonomy" id="2024903"/>
    <lineage>
        <taxon>Eukaryota</taxon>
        <taxon>Fungi</taxon>
        <taxon>Dikarya</taxon>
        <taxon>Ascomycota</taxon>
        <taxon>Pezizomycotina</taxon>
        <taxon>Dothideomycetes</taxon>
        <taxon>Dothideomycetidae</taxon>
        <taxon>Dothideales</taxon>
        <taxon>Zalariaceae</taxon>
        <taxon>Zalaria</taxon>
    </lineage>
</organism>
<accession>A0ACC3SKB6</accession>
<keyword evidence="2" id="KW-1185">Reference proteome</keyword>
<name>A0ACC3SKB6_9PEZI</name>
<protein>
    <submittedName>
        <fullName evidence="1">Uncharacterized protein</fullName>
    </submittedName>
</protein>
<dbReference type="Proteomes" id="UP001320706">
    <property type="component" value="Unassembled WGS sequence"/>
</dbReference>